<keyword evidence="2" id="KW-1185">Reference proteome</keyword>
<dbReference type="STRING" id="35752.SAMN05421541_104606"/>
<gene>
    <name evidence="1" type="ORF">SAMN05421541_104606</name>
</gene>
<accession>A0A1I2EQ83</accession>
<protein>
    <submittedName>
        <fullName evidence="1">Uncharacterized protein</fullName>
    </submittedName>
</protein>
<organism evidence="1 2">
    <name type="scientific">Actinoplanes philippinensis</name>
    <dbReference type="NCBI Taxonomy" id="35752"/>
    <lineage>
        <taxon>Bacteria</taxon>
        <taxon>Bacillati</taxon>
        <taxon>Actinomycetota</taxon>
        <taxon>Actinomycetes</taxon>
        <taxon>Micromonosporales</taxon>
        <taxon>Micromonosporaceae</taxon>
        <taxon>Actinoplanes</taxon>
    </lineage>
</organism>
<evidence type="ECO:0000313" key="1">
    <source>
        <dbReference type="EMBL" id="SFE94380.1"/>
    </source>
</evidence>
<reference evidence="1 2" key="1">
    <citation type="submission" date="2016-10" db="EMBL/GenBank/DDBJ databases">
        <authorList>
            <person name="de Groot N.N."/>
        </authorList>
    </citation>
    <scope>NUCLEOTIDE SEQUENCE [LARGE SCALE GENOMIC DNA]</scope>
    <source>
        <strain evidence="1 2">DSM 43019</strain>
    </source>
</reference>
<dbReference type="Proteomes" id="UP000199645">
    <property type="component" value="Unassembled WGS sequence"/>
</dbReference>
<name>A0A1I2EQ83_9ACTN</name>
<sequence>MAKILILQAMEDSMPAKAFPCWSYLTTFDCL</sequence>
<dbReference type="EMBL" id="FONV01000004">
    <property type="protein sequence ID" value="SFE94380.1"/>
    <property type="molecule type" value="Genomic_DNA"/>
</dbReference>
<dbReference type="AlphaFoldDB" id="A0A1I2EQ83"/>
<proteinExistence type="predicted"/>
<evidence type="ECO:0000313" key="2">
    <source>
        <dbReference type="Proteomes" id="UP000199645"/>
    </source>
</evidence>